<dbReference type="InterPro" id="IPR036291">
    <property type="entry name" value="NAD(P)-bd_dom_sf"/>
</dbReference>
<dbReference type="InterPro" id="IPR050259">
    <property type="entry name" value="SDR"/>
</dbReference>
<dbReference type="NCBIfam" id="NF005559">
    <property type="entry name" value="PRK07231.1"/>
    <property type="match status" value="1"/>
</dbReference>
<dbReference type="EMBL" id="CP041090">
    <property type="protein sequence ID" value="QDF37499.1"/>
    <property type="molecule type" value="Genomic_DNA"/>
</dbReference>
<evidence type="ECO:0000256" key="1">
    <source>
        <dbReference type="ARBA" id="ARBA00006484"/>
    </source>
</evidence>
<dbReference type="PRINTS" id="PR00081">
    <property type="entry name" value="GDHRDH"/>
</dbReference>
<accession>A0ABX5W2Z0</accession>
<sequence>MSTHKGRVAVVTGAGKGIGQQVAVLLAERGAQVAVFDMAEADETIDLIRKAGGEAIAIKGDVSSADDWATARNAVLKRFGRADILVNNAGIYPFRMFDELDYEVWSKVLRVNLDSQFLGAKAFVPVMQQNSWGRIVNVSSNSIATNTVGISHYMASKMGIIGFTRGLANDLGPSNITVNAVAPALTKTPGTSFMPDEYIKEIVGGQSIKRFAEPGDIARPIVFLASDDAGFITGQLIVVDGGMYKVT</sequence>
<dbReference type="InterPro" id="IPR002347">
    <property type="entry name" value="SDR_fam"/>
</dbReference>
<reference evidence="2 3" key="2">
    <citation type="journal article" date="2020" name="Int. J. Syst. Evol. Microbiol.">
        <title>Description and complete genome sequences of Bradyrhizobium symbiodeficiens sp. nov., a non-symbiotic bacterium associated with legumes native to Canada.</title>
        <authorList>
            <person name="Bromfield E.S.P."/>
            <person name="Cloutier S."/>
            <person name="Nguyen H.D.T."/>
        </authorList>
    </citation>
    <scope>NUCLEOTIDE SEQUENCE [LARGE SCALE GENOMIC DNA]</scope>
    <source>
        <strain evidence="2 3">65S1MB</strain>
    </source>
</reference>
<evidence type="ECO:0000313" key="3">
    <source>
        <dbReference type="Proteomes" id="UP000319298"/>
    </source>
</evidence>
<dbReference type="PRINTS" id="PR00080">
    <property type="entry name" value="SDRFAMILY"/>
</dbReference>
<dbReference type="Proteomes" id="UP000319298">
    <property type="component" value="Chromosome"/>
</dbReference>
<protein>
    <submittedName>
        <fullName evidence="2">SDR family NAD(P)-dependent oxidoreductase</fullName>
    </submittedName>
</protein>
<dbReference type="Pfam" id="PF13561">
    <property type="entry name" value="adh_short_C2"/>
    <property type="match status" value="1"/>
</dbReference>
<evidence type="ECO:0000313" key="2">
    <source>
        <dbReference type="EMBL" id="QDF37499.1"/>
    </source>
</evidence>
<dbReference type="PANTHER" id="PTHR42879">
    <property type="entry name" value="3-OXOACYL-(ACYL-CARRIER-PROTEIN) REDUCTASE"/>
    <property type="match status" value="1"/>
</dbReference>
<dbReference type="SUPFAM" id="SSF51735">
    <property type="entry name" value="NAD(P)-binding Rossmann-fold domains"/>
    <property type="match status" value="1"/>
</dbReference>
<reference evidence="3" key="1">
    <citation type="submission" date="2019-06" db="EMBL/GenBank/DDBJ databases">
        <title>Whole-Genome Sequence of Bradyrhizobium sp. 3 Strain 65S1MB.</title>
        <authorList>
            <person name="Bromfield E.S.P."/>
            <person name="Cloutier S."/>
            <person name="Nguyen H.D.T."/>
        </authorList>
    </citation>
    <scope>NUCLEOTIDE SEQUENCE [LARGE SCALE GENOMIC DNA]</scope>
    <source>
        <strain evidence="3">65S1MB</strain>
    </source>
</reference>
<keyword evidence="3" id="KW-1185">Reference proteome</keyword>
<dbReference type="RefSeq" id="WP_140478942.1">
    <property type="nucleotide sequence ID" value="NZ_CP041090.2"/>
</dbReference>
<proteinExistence type="inferred from homology"/>
<name>A0ABX5W2Z0_9BRAD</name>
<comment type="similarity">
    <text evidence="1">Belongs to the short-chain dehydrogenases/reductases (SDR) family.</text>
</comment>
<dbReference type="Gene3D" id="3.40.50.720">
    <property type="entry name" value="NAD(P)-binding Rossmann-like Domain"/>
    <property type="match status" value="1"/>
</dbReference>
<dbReference type="PANTHER" id="PTHR42879:SF2">
    <property type="entry name" value="3-OXOACYL-[ACYL-CARRIER-PROTEIN] REDUCTASE FABG"/>
    <property type="match status" value="1"/>
</dbReference>
<organism evidence="2 3">
    <name type="scientific">Bradyrhizobium symbiodeficiens</name>
    <dbReference type="NCBI Taxonomy" id="1404367"/>
    <lineage>
        <taxon>Bacteria</taxon>
        <taxon>Pseudomonadati</taxon>
        <taxon>Pseudomonadota</taxon>
        <taxon>Alphaproteobacteria</taxon>
        <taxon>Hyphomicrobiales</taxon>
        <taxon>Nitrobacteraceae</taxon>
        <taxon>Bradyrhizobium</taxon>
    </lineage>
</organism>
<gene>
    <name evidence="2" type="ORF">FJN17_07920</name>
</gene>